<organism evidence="1 2">
    <name type="scientific">Ixodes persulcatus</name>
    <name type="common">Taiga tick</name>
    <dbReference type="NCBI Taxonomy" id="34615"/>
    <lineage>
        <taxon>Eukaryota</taxon>
        <taxon>Metazoa</taxon>
        <taxon>Ecdysozoa</taxon>
        <taxon>Arthropoda</taxon>
        <taxon>Chelicerata</taxon>
        <taxon>Arachnida</taxon>
        <taxon>Acari</taxon>
        <taxon>Parasitiformes</taxon>
        <taxon>Ixodida</taxon>
        <taxon>Ixodoidea</taxon>
        <taxon>Ixodidae</taxon>
        <taxon>Ixodinae</taxon>
        <taxon>Ixodes</taxon>
    </lineage>
</organism>
<keyword evidence="2" id="KW-1185">Reference proteome</keyword>
<evidence type="ECO:0000313" key="1">
    <source>
        <dbReference type="EMBL" id="KAG0444786.1"/>
    </source>
</evidence>
<dbReference type="Proteomes" id="UP000805193">
    <property type="component" value="Unassembled WGS sequence"/>
</dbReference>
<accession>A0AC60R0D0</accession>
<gene>
    <name evidence="1" type="ORF">HPB47_013381</name>
</gene>
<dbReference type="EMBL" id="JABSTQ010001477">
    <property type="protein sequence ID" value="KAG0444786.1"/>
    <property type="molecule type" value="Genomic_DNA"/>
</dbReference>
<comment type="caution">
    <text evidence="1">The sequence shown here is derived from an EMBL/GenBank/DDBJ whole genome shotgun (WGS) entry which is preliminary data.</text>
</comment>
<proteinExistence type="predicted"/>
<protein>
    <submittedName>
        <fullName evidence="1">Uncharacterized protein</fullName>
    </submittedName>
</protein>
<name>A0AC60R0D0_IXOPE</name>
<sequence length="780" mass="89359">MTPYFVSSRRRRRYELMVSTRQRQKHLVLVMSSCPQKCSAEDGKVGFLAVIWSLMVSPPPSFPYVAELREGLVWVVLVVARPMRTCEVEEQEAWARDQRRAMAEDGARDRSDASMSCDDSDDESSTAGNPLAQLQNALQKTGLLGATLEPDGPRDFTDVAPMTMQMQPPYRAPPPQLQSPGFPGDGKQASLEALDRSSAYRCHLCPFQGSSKADYSSHIASHLDHKCPLCDYRSRTEGRLKRHVKDFHSEEPWSPARSSAIDDGKERTFRCRQCGHVAQSKTDFWEHSKVHIKTEKLLSCPKCPFVTEYKHHLEYHLRNHFGSKPFKCPKCNYSCVNKSMLNSHLKSHSNVYQYRCADCTYATKYCHSLKLHLRKYMHRPAGVLNNDGSPNLFPVLDVYGTRRGPRRGPRPDIQLQAPLQNHLQNQFQNQFQNQLQNQLQGPLQGLLPAVACAQQQLLRAAVLGSPGVVPWKCSVCDYTTADEQQLSRHVLSHAEGQDLCRLYGIRSLPAPPEALPPTERAVDFPFVSSTSSQDPPLRDDRRENRGEDRRENRGEDRRENRDEDRRENCREDRREDHREDCREDLREGRREDHREDRMEDRREDLKEVRREDLQEGQTERCKDVKEDVKEERKEDRKGFPLDLSRGPVEPSRSRRKGRAFRLDRLCLRLQENEGDVEAPRAEDPPEVPSPVVPQQKPSPPSILAARLQESPPAETSADGSPPAKDAYRCVYCDIAFEHCVMYTVHMGYHGYHDPFTCNMCGQRSEDKLAFFLHIARAAHL</sequence>
<reference evidence="1 2" key="1">
    <citation type="journal article" date="2020" name="Cell">
        <title>Large-Scale Comparative Analyses of Tick Genomes Elucidate Their Genetic Diversity and Vector Capacities.</title>
        <authorList>
            <consortium name="Tick Genome and Microbiome Consortium (TIGMIC)"/>
            <person name="Jia N."/>
            <person name="Wang J."/>
            <person name="Shi W."/>
            <person name="Du L."/>
            <person name="Sun Y."/>
            <person name="Zhan W."/>
            <person name="Jiang J.F."/>
            <person name="Wang Q."/>
            <person name="Zhang B."/>
            <person name="Ji P."/>
            <person name="Bell-Sakyi L."/>
            <person name="Cui X.M."/>
            <person name="Yuan T.T."/>
            <person name="Jiang B.G."/>
            <person name="Yang W.F."/>
            <person name="Lam T.T."/>
            <person name="Chang Q.C."/>
            <person name="Ding S.J."/>
            <person name="Wang X.J."/>
            <person name="Zhu J.G."/>
            <person name="Ruan X.D."/>
            <person name="Zhao L."/>
            <person name="Wei J.T."/>
            <person name="Ye R.Z."/>
            <person name="Que T.C."/>
            <person name="Du C.H."/>
            <person name="Zhou Y.H."/>
            <person name="Cheng J.X."/>
            <person name="Dai P.F."/>
            <person name="Guo W.B."/>
            <person name="Han X.H."/>
            <person name="Huang E.J."/>
            <person name="Li L.F."/>
            <person name="Wei W."/>
            <person name="Gao Y.C."/>
            <person name="Liu J.Z."/>
            <person name="Shao H.Z."/>
            <person name="Wang X."/>
            <person name="Wang C.C."/>
            <person name="Yang T.C."/>
            <person name="Huo Q.B."/>
            <person name="Li W."/>
            <person name="Chen H.Y."/>
            <person name="Chen S.E."/>
            <person name="Zhou L.G."/>
            <person name="Ni X.B."/>
            <person name="Tian J.H."/>
            <person name="Sheng Y."/>
            <person name="Liu T."/>
            <person name="Pan Y.S."/>
            <person name="Xia L.Y."/>
            <person name="Li J."/>
            <person name="Zhao F."/>
            <person name="Cao W.C."/>
        </authorList>
    </citation>
    <scope>NUCLEOTIDE SEQUENCE [LARGE SCALE GENOMIC DNA]</scope>
    <source>
        <strain evidence="1">Iper-2018</strain>
    </source>
</reference>
<evidence type="ECO:0000313" key="2">
    <source>
        <dbReference type="Proteomes" id="UP000805193"/>
    </source>
</evidence>